<accession>A0A8T0IBA3</accession>
<feature type="domain" description="Myb-like" evidence="3">
    <location>
        <begin position="620"/>
        <end position="686"/>
    </location>
</feature>
<dbReference type="CDD" id="cd00167">
    <property type="entry name" value="SANT"/>
    <property type="match status" value="2"/>
</dbReference>
<organism evidence="5 6">
    <name type="scientific">Ceratodon purpureus</name>
    <name type="common">Fire moss</name>
    <name type="synonym">Dicranum purpureum</name>
    <dbReference type="NCBI Taxonomy" id="3225"/>
    <lineage>
        <taxon>Eukaryota</taxon>
        <taxon>Viridiplantae</taxon>
        <taxon>Streptophyta</taxon>
        <taxon>Embryophyta</taxon>
        <taxon>Bryophyta</taxon>
        <taxon>Bryophytina</taxon>
        <taxon>Bryopsida</taxon>
        <taxon>Dicranidae</taxon>
        <taxon>Pseudoditrichales</taxon>
        <taxon>Ditrichaceae</taxon>
        <taxon>Ceratodon</taxon>
    </lineage>
</organism>
<dbReference type="PROSITE" id="PS50090">
    <property type="entry name" value="MYB_LIKE"/>
    <property type="match status" value="2"/>
</dbReference>
<dbReference type="Gene3D" id="1.10.10.60">
    <property type="entry name" value="Homeodomain-like"/>
    <property type="match status" value="2"/>
</dbReference>
<dbReference type="EMBL" id="CM026424">
    <property type="protein sequence ID" value="KAG0581010.1"/>
    <property type="molecule type" value="Genomic_DNA"/>
</dbReference>
<dbReference type="InterPro" id="IPR009057">
    <property type="entry name" value="Homeodomain-like_sf"/>
</dbReference>
<feature type="domain" description="Myb-like" evidence="3">
    <location>
        <begin position="460"/>
        <end position="509"/>
    </location>
</feature>
<feature type="transmembrane region" description="Helical" evidence="2">
    <location>
        <begin position="584"/>
        <end position="608"/>
    </location>
</feature>
<evidence type="ECO:0000256" key="2">
    <source>
        <dbReference type="SAM" id="Phobius"/>
    </source>
</evidence>
<name>A0A8T0IBA3_CERPU</name>
<dbReference type="PANTHER" id="PTHR47430">
    <property type="entry name" value="GB|AAC33480.1"/>
    <property type="match status" value="1"/>
</dbReference>
<evidence type="ECO:0000256" key="1">
    <source>
        <dbReference type="SAM" id="MobiDB-lite"/>
    </source>
</evidence>
<keyword evidence="6" id="KW-1185">Reference proteome</keyword>
<proteinExistence type="predicted"/>
<evidence type="ECO:0000259" key="4">
    <source>
        <dbReference type="PROSITE" id="PS51294"/>
    </source>
</evidence>
<feature type="compositionally biased region" description="Polar residues" evidence="1">
    <location>
        <begin position="148"/>
        <end position="159"/>
    </location>
</feature>
<evidence type="ECO:0000259" key="3">
    <source>
        <dbReference type="PROSITE" id="PS50090"/>
    </source>
</evidence>
<dbReference type="Pfam" id="PF00249">
    <property type="entry name" value="Myb_DNA-binding"/>
    <property type="match status" value="1"/>
</dbReference>
<comment type="caution">
    <text evidence="5">The sequence shown here is derived from an EMBL/GenBank/DDBJ whole genome shotgun (WGS) entry which is preliminary data.</text>
</comment>
<dbReference type="Proteomes" id="UP000822688">
    <property type="component" value="Chromosome 4"/>
</dbReference>
<gene>
    <name evidence="5" type="ORF">KC19_4G217400</name>
</gene>
<dbReference type="SMART" id="SM00717">
    <property type="entry name" value="SANT"/>
    <property type="match status" value="3"/>
</dbReference>
<keyword evidence="2" id="KW-1133">Transmembrane helix</keyword>
<dbReference type="AlphaFoldDB" id="A0A8T0IBA3"/>
<feature type="domain" description="HTH myb-type" evidence="4">
    <location>
        <begin position="460"/>
        <end position="512"/>
    </location>
</feature>
<dbReference type="PANTHER" id="PTHR47430:SF4">
    <property type="entry name" value="GB|AAC33480.1"/>
    <property type="match status" value="1"/>
</dbReference>
<evidence type="ECO:0000313" key="5">
    <source>
        <dbReference type="EMBL" id="KAG0581010.1"/>
    </source>
</evidence>
<reference evidence="5" key="1">
    <citation type="submission" date="2020-06" db="EMBL/GenBank/DDBJ databases">
        <title>WGS assembly of Ceratodon purpureus strain R40.</title>
        <authorList>
            <person name="Carey S.B."/>
            <person name="Jenkins J."/>
            <person name="Shu S."/>
            <person name="Lovell J.T."/>
            <person name="Sreedasyam A."/>
            <person name="Maumus F."/>
            <person name="Tiley G.P."/>
            <person name="Fernandez-Pozo N."/>
            <person name="Barry K."/>
            <person name="Chen C."/>
            <person name="Wang M."/>
            <person name="Lipzen A."/>
            <person name="Daum C."/>
            <person name="Saski C.A."/>
            <person name="Payton A.C."/>
            <person name="Mcbreen J.C."/>
            <person name="Conrad R.E."/>
            <person name="Kollar L.M."/>
            <person name="Olsson S."/>
            <person name="Huttunen S."/>
            <person name="Landis J.B."/>
            <person name="Wickett N.J."/>
            <person name="Johnson M.G."/>
            <person name="Rensing S.A."/>
            <person name="Grimwood J."/>
            <person name="Schmutz J."/>
            <person name="Mcdaniel S.F."/>
        </authorList>
    </citation>
    <scope>NUCLEOTIDE SEQUENCE</scope>
    <source>
        <strain evidence="5">R40</strain>
    </source>
</reference>
<feature type="compositionally biased region" description="Basic and acidic residues" evidence="1">
    <location>
        <begin position="1"/>
        <end position="11"/>
    </location>
</feature>
<feature type="transmembrane region" description="Helical" evidence="2">
    <location>
        <begin position="532"/>
        <end position="550"/>
    </location>
</feature>
<evidence type="ECO:0000313" key="6">
    <source>
        <dbReference type="Proteomes" id="UP000822688"/>
    </source>
</evidence>
<keyword evidence="2" id="KW-0472">Membrane</keyword>
<dbReference type="InterPro" id="IPR017930">
    <property type="entry name" value="Myb_dom"/>
</dbReference>
<dbReference type="PROSITE" id="PS51294">
    <property type="entry name" value="HTH_MYB"/>
    <property type="match status" value="1"/>
</dbReference>
<protein>
    <submittedName>
        <fullName evidence="5">Uncharacterized protein</fullName>
    </submittedName>
</protein>
<keyword evidence="2" id="KW-0812">Transmembrane</keyword>
<feature type="region of interest" description="Disordered" evidence="1">
    <location>
        <begin position="1"/>
        <end position="360"/>
    </location>
</feature>
<feature type="transmembrane region" description="Helical" evidence="2">
    <location>
        <begin position="562"/>
        <end position="578"/>
    </location>
</feature>
<dbReference type="SUPFAM" id="SSF46689">
    <property type="entry name" value="Homeodomain-like"/>
    <property type="match status" value="2"/>
</dbReference>
<dbReference type="InterPro" id="IPR001005">
    <property type="entry name" value="SANT/Myb"/>
</dbReference>
<sequence length="735" mass="81971">MARKRERDDGAGIHVDAAPKRRKKSRKGEGEDGEEVLVMAKQEPDVTPVEISEVGGEVGSAFVRGKKSGKKWGEGGKGVGNLDLGPVSDAEAEPNSKGKEKKKKKKQGESPSLAGLEDLQSVQDHGLVSSGEPDKKKKKKKNKEGVPETSTLVTSQTSEIVEEVGLVSGAELQRKKKKTKEVTSAPVTLEASQVVEDGQEKKKRKKKKEEEVAPTPVTVDSSQIVGDGKVKKKNKTKKDVAPSPVALDSSQIVEDGQGKKKKKTKKEVAATPVTVDSSQIVDDGPGSGPESHGKKKKKKLTTKLPSSDPTKDVKGIGPATGSVKKTILKSQKPQAASGAESERKKKKKVTFQLPDQSEFEPSEKELLGEETEFTDLDSTWKSDKLRPGLVYGMYTPEEDGVLKQAVFDYIQEQGWDREEGLKKILNSRTSEAKGCWHVIRKCLPKRELKRIYARAHRILGPNTLLGKWTNEETQALMELHSVHGNNWKRIATLVGRDSEACKDKWRYVKWSKSKDYKIGKFSLIQHSVCEKVQLNPIFTVILMQFIITPLWRPCRRFCKRNLFNLLLGLAIVGGETWLTLSQTFVVLVVFVTSHAGILQCFALTYVAFVTVVDGVHECTGTWSEEEHQKLCELVFKCLHVKAQMAKNGLIVKTNRMIRDDINWEFIAEQMGGRGRLDCLCQWYRKMASPMVTTGEWSNGDDQRLLERLMEEFPLSEELVEWDSLLDNRWASVLLS</sequence>